<dbReference type="Gene3D" id="1.10.10.10">
    <property type="entry name" value="Winged helix-like DNA-binding domain superfamily/Winged helix DNA-binding domain"/>
    <property type="match status" value="1"/>
</dbReference>
<dbReference type="InterPro" id="IPR036390">
    <property type="entry name" value="WH_DNA-bd_sf"/>
</dbReference>
<dbReference type="PROSITE" id="PS50995">
    <property type="entry name" value="HTH_MARR_2"/>
    <property type="match status" value="1"/>
</dbReference>
<dbReference type="SUPFAM" id="SSF46785">
    <property type="entry name" value="Winged helix' DNA-binding domain"/>
    <property type="match status" value="1"/>
</dbReference>
<proteinExistence type="predicted"/>
<dbReference type="GO" id="GO:0003677">
    <property type="term" value="F:DNA binding"/>
    <property type="evidence" value="ECO:0007669"/>
    <property type="project" value="UniProtKB-KW"/>
</dbReference>
<evidence type="ECO:0000256" key="1">
    <source>
        <dbReference type="ARBA" id="ARBA00023015"/>
    </source>
</evidence>
<protein>
    <submittedName>
        <fullName evidence="5">MarR family transcriptional regulator</fullName>
    </submittedName>
</protein>
<dbReference type="InterPro" id="IPR036388">
    <property type="entry name" value="WH-like_DNA-bd_sf"/>
</dbReference>
<accession>A0A5N0T645</accession>
<reference evidence="5 6" key="1">
    <citation type="submission" date="2019-09" db="EMBL/GenBank/DDBJ databases">
        <title>Wenzhouxiangella sp. Genome sequencing and assembly.</title>
        <authorList>
            <person name="Zhang R."/>
        </authorList>
    </citation>
    <scope>NUCLEOTIDE SEQUENCE [LARGE SCALE GENOMIC DNA]</scope>
    <source>
        <strain evidence="5 6">W260</strain>
    </source>
</reference>
<gene>
    <name evidence="5" type="ORF">F3N42_14735</name>
</gene>
<dbReference type="SMART" id="SM00347">
    <property type="entry name" value="HTH_MARR"/>
    <property type="match status" value="1"/>
</dbReference>
<dbReference type="InterPro" id="IPR000835">
    <property type="entry name" value="HTH_MarR-typ"/>
</dbReference>
<dbReference type="Pfam" id="PF12802">
    <property type="entry name" value="MarR_2"/>
    <property type="match status" value="1"/>
</dbReference>
<dbReference type="PANTHER" id="PTHR35790:SF4">
    <property type="entry name" value="HTH-TYPE TRANSCRIPTIONAL REGULATOR PCHR"/>
    <property type="match status" value="1"/>
</dbReference>
<dbReference type="AlphaFoldDB" id="A0A5N0T645"/>
<feature type="domain" description="HTH marR-type" evidence="4">
    <location>
        <begin position="21"/>
        <end position="155"/>
    </location>
</feature>
<dbReference type="PANTHER" id="PTHR35790">
    <property type="entry name" value="HTH-TYPE TRANSCRIPTIONAL REGULATOR PCHR"/>
    <property type="match status" value="1"/>
</dbReference>
<name>A0A5N0T645_9GAMM</name>
<keyword evidence="2" id="KW-0238">DNA-binding</keyword>
<sequence length="166" mass="18185">MPVSDKNPNTDEHSADAFALENFLPYRLSLLSNTISGGISNAYRKVYDLSVTEWRVLAILGRYPGLTATEVTERGAMDKVAVSRAVNRLELRSLVERGEHGSDRRRVPLVLSEGPGKALFNDVMPRALAYEKALLASLTDEERATLERLVGTLQAAAEQLGELGSE</sequence>
<evidence type="ECO:0000256" key="3">
    <source>
        <dbReference type="ARBA" id="ARBA00023163"/>
    </source>
</evidence>
<dbReference type="GO" id="GO:0003700">
    <property type="term" value="F:DNA-binding transcription factor activity"/>
    <property type="evidence" value="ECO:0007669"/>
    <property type="project" value="InterPro"/>
</dbReference>
<dbReference type="InterPro" id="IPR052067">
    <property type="entry name" value="Metal_resp_HTH_trans_reg"/>
</dbReference>
<evidence type="ECO:0000313" key="5">
    <source>
        <dbReference type="EMBL" id="KAA9129617.1"/>
    </source>
</evidence>
<comment type="caution">
    <text evidence="5">The sequence shown here is derived from an EMBL/GenBank/DDBJ whole genome shotgun (WGS) entry which is preliminary data.</text>
</comment>
<evidence type="ECO:0000313" key="6">
    <source>
        <dbReference type="Proteomes" id="UP000325372"/>
    </source>
</evidence>
<organism evidence="5 6">
    <name type="scientific">Marinihelvus fidelis</name>
    <dbReference type="NCBI Taxonomy" id="2613842"/>
    <lineage>
        <taxon>Bacteria</taxon>
        <taxon>Pseudomonadati</taxon>
        <taxon>Pseudomonadota</taxon>
        <taxon>Gammaproteobacteria</taxon>
        <taxon>Chromatiales</taxon>
        <taxon>Wenzhouxiangellaceae</taxon>
        <taxon>Marinihelvus</taxon>
    </lineage>
</organism>
<keyword evidence="1" id="KW-0805">Transcription regulation</keyword>
<evidence type="ECO:0000256" key="2">
    <source>
        <dbReference type="ARBA" id="ARBA00023125"/>
    </source>
</evidence>
<keyword evidence="3" id="KW-0804">Transcription</keyword>
<keyword evidence="6" id="KW-1185">Reference proteome</keyword>
<dbReference type="Proteomes" id="UP000325372">
    <property type="component" value="Unassembled WGS sequence"/>
</dbReference>
<dbReference type="EMBL" id="VYXP01000013">
    <property type="protein sequence ID" value="KAA9129617.1"/>
    <property type="molecule type" value="Genomic_DNA"/>
</dbReference>
<evidence type="ECO:0000259" key="4">
    <source>
        <dbReference type="PROSITE" id="PS50995"/>
    </source>
</evidence>